<reference evidence="2" key="1">
    <citation type="submission" date="2021-06" db="EMBL/GenBank/DDBJ databases">
        <authorList>
            <person name="Kallberg Y."/>
            <person name="Tangrot J."/>
            <person name="Rosling A."/>
        </authorList>
    </citation>
    <scope>NUCLEOTIDE SEQUENCE</scope>
    <source>
        <strain evidence="2">IN212</strain>
    </source>
</reference>
<evidence type="ECO:0000313" key="3">
    <source>
        <dbReference type="Proteomes" id="UP000789396"/>
    </source>
</evidence>
<feature type="compositionally biased region" description="Basic and acidic residues" evidence="1">
    <location>
        <begin position="11"/>
        <end position="52"/>
    </location>
</feature>
<feature type="non-terminal residue" evidence="2">
    <location>
        <position position="122"/>
    </location>
</feature>
<protein>
    <submittedName>
        <fullName evidence="2">297_t:CDS:1</fullName>
    </submittedName>
</protein>
<dbReference type="AlphaFoldDB" id="A0A9N9JE39"/>
<evidence type="ECO:0000256" key="1">
    <source>
        <dbReference type="SAM" id="MobiDB-lite"/>
    </source>
</evidence>
<accession>A0A9N9JE39</accession>
<dbReference type="Proteomes" id="UP000789396">
    <property type="component" value="Unassembled WGS sequence"/>
</dbReference>
<keyword evidence="3" id="KW-1185">Reference proteome</keyword>
<feature type="compositionally biased region" description="Basic and acidic residues" evidence="1">
    <location>
        <begin position="69"/>
        <end position="122"/>
    </location>
</feature>
<sequence>QKVSWEQETEIMGRKDRNNRERQVEYGKEGAKIKARDTQSREAREDKGKEDEQPVVIDCSVKKQQRAVLAKEKKEKAKWNESSKDKIRGTKQEKEGGSKQERRENRELMEQEELENAREKEL</sequence>
<gene>
    <name evidence="2" type="ORF">RFULGI_LOCUS15518</name>
</gene>
<organism evidence="2 3">
    <name type="scientific">Racocetra fulgida</name>
    <dbReference type="NCBI Taxonomy" id="60492"/>
    <lineage>
        <taxon>Eukaryota</taxon>
        <taxon>Fungi</taxon>
        <taxon>Fungi incertae sedis</taxon>
        <taxon>Mucoromycota</taxon>
        <taxon>Glomeromycotina</taxon>
        <taxon>Glomeromycetes</taxon>
        <taxon>Diversisporales</taxon>
        <taxon>Gigasporaceae</taxon>
        <taxon>Racocetra</taxon>
    </lineage>
</organism>
<dbReference type="EMBL" id="CAJVPZ010050197">
    <property type="protein sequence ID" value="CAG8777184.1"/>
    <property type="molecule type" value="Genomic_DNA"/>
</dbReference>
<evidence type="ECO:0000313" key="2">
    <source>
        <dbReference type="EMBL" id="CAG8777184.1"/>
    </source>
</evidence>
<comment type="caution">
    <text evidence="2">The sequence shown here is derived from an EMBL/GenBank/DDBJ whole genome shotgun (WGS) entry which is preliminary data.</text>
</comment>
<name>A0A9N9JE39_9GLOM</name>
<feature type="region of interest" description="Disordered" evidence="1">
    <location>
        <begin position="1"/>
        <end position="122"/>
    </location>
</feature>
<proteinExistence type="predicted"/>